<reference evidence="1" key="1">
    <citation type="journal article" date="2023" name="Mol. Phylogenet. Evol.">
        <title>Genome-scale phylogeny and comparative genomics of the fungal order Sordariales.</title>
        <authorList>
            <person name="Hensen N."/>
            <person name="Bonometti L."/>
            <person name="Westerberg I."/>
            <person name="Brannstrom I.O."/>
            <person name="Guillou S."/>
            <person name="Cros-Aarteil S."/>
            <person name="Calhoun S."/>
            <person name="Haridas S."/>
            <person name="Kuo A."/>
            <person name="Mondo S."/>
            <person name="Pangilinan J."/>
            <person name="Riley R."/>
            <person name="LaButti K."/>
            <person name="Andreopoulos B."/>
            <person name="Lipzen A."/>
            <person name="Chen C."/>
            <person name="Yan M."/>
            <person name="Daum C."/>
            <person name="Ng V."/>
            <person name="Clum A."/>
            <person name="Steindorff A."/>
            <person name="Ohm R.A."/>
            <person name="Martin F."/>
            <person name="Silar P."/>
            <person name="Natvig D.O."/>
            <person name="Lalanne C."/>
            <person name="Gautier V."/>
            <person name="Ament-Velasquez S.L."/>
            <person name="Kruys A."/>
            <person name="Hutchinson M.I."/>
            <person name="Powell A.J."/>
            <person name="Barry K."/>
            <person name="Miller A.N."/>
            <person name="Grigoriev I.V."/>
            <person name="Debuchy R."/>
            <person name="Gladieux P."/>
            <person name="Hiltunen Thoren M."/>
            <person name="Johannesson H."/>
        </authorList>
    </citation>
    <scope>NUCLEOTIDE SEQUENCE</scope>
    <source>
        <strain evidence="1">CBS 958.72</strain>
    </source>
</reference>
<name>A0AAE0N100_9PEZI</name>
<keyword evidence="2" id="KW-1185">Reference proteome</keyword>
<accession>A0AAE0N100</accession>
<organism evidence="1 2">
    <name type="scientific">Lasiosphaeria ovina</name>
    <dbReference type="NCBI Taxonomy" id="92902"/>
    <lineage>
        <taxon>Eukaryota</taxon>
        <taxon>Fungi</taxon>
        <taxon>Dikarya</taxon>
        <taxon>Ascomycota</taxon>
        <taxon>Pezizomycotina</taxon>
        <taxon>Sordariomycetes</taxon>
        <taxon>Sordariomycetidae</taxon>
        <taxon>Sordariales</taxon>
        <taxon>Lasiosphaeriaceae</taxon>
        <taxon>Lasiosphaeria</taxon>
    </lineage>
</organism>
<evidence type="ECO:0000313" key="1">
    <source>
        <dbReference type="EMBL" id="KAK3366270.1"/>
    </source>
</evidence>
<protein>
    <submittedName>
        <fullName evidence="1">Uncharacterized protein</fullName>
    </submittedName>
</protein>
<reference evidence="1" key="2">
    <citation type="submission" date="2023-06" db="EMBL/GenBank/DDBJ databases">
        <authorList>
            <consortium name="Lawrence Berkeley National Laboratory"/>
            <person name="Haridas S."/>
            <person name="Hensen N."/>
            <person name="Bonometti L."/>
            <person name="Westerberg I."/>
            <person name="Brannstrom I.O."/>
            <person name="Guillou S."/>
            <person name="Cros-Aarteil S."/>
            <person name="Calhoun S."/>
            <person name="Kuo A."/>
            <person name="Mondo S."/>
            <person name="Pangilinan J."/>
            <person name="Riley R."/>
            <person name="Labutti K."/>
            <person name="Andreopoulos B."/>
            <person name="Lipzen A."/>
            <person name="Chen C."/>
            <person name="Yanf M."/>
            <person name="Daum C."/>
            <person name="Ng V."/>
            <person name="Clum A."/>
            <person name="Steindorff A."/>
            <person name="Ohm R."/>
            <person name="Martin F."/>
            <person name="Silar P."/>
            <person name="Natvig D."/>
            <person name="Lalanne C."/>
            <person name="Gautier V."/>
            <person name="Ament-Velasquez S.L."/>
            <person name="Kruys A."/>
            <person name="Hutchinson M.I."/>
            <person name="Powell A.J."/>
            <person name="Barry K."/>
            <person name="Miller A.N."/>
            <person name="Grigoriev I.V."/>
            <person name="Debuchy R."/>
            <person name="Gladieux P."/>
            <person name="Thoren M.H."/>
            <person name="Johannesson H."/>
        </authorList>
    </citation>
    <scope>NUCLEOTIDE SEQUENCE</scope>
    <source>
        <strain evidence="1">CBS 958.72</strain>
    </source>
</reference>
<evidence type="ECO:0000313" key="2">
    <source>
        <dbReference type="Proteomes" id="UP001287356"/>
    </source>
</evidence>
<dbReference type="AlphaFoldDB" id="A0AAE0N100"/>
<sequence length="393" mass="42899">MQFTLRVEDDDTIFRVTPALNNPAIFLYDAQDVPLKVSGTFNFPAGKSSYRLVGNCATFQITSKPFEITGTGAAHAFTAMHFSDAGPTPHSPFKVEGDWHWTVMKDGIPGTAASAISSPATTTLELYFSLGDDGTPFGIFGQFFYELISISFPDYHTVAGQTWAAVEGGIIARIVSTLWTRRLYDLHNTMIYDCRFHGGGMAMHLHNATLNLAGIFSPGHLTVNCFDLAALTLVTLQSLGKRPGTTPGFQVPMIQGLKLVCDENWGYIPAGPLFGWDHFGAPARHCNNPFWIGRFISPTGDLVDAPPNVDRNDEHRTYFQRHCYCVFKPAAGGAGGPEHALDICHGGLNTSNDTTLASGNQDIANYRLANRETGRLNFPAITTRAVDCNWVSQ</sequence>
<proteinExistence type="predicted"/>
<dbReference type="Proteomes" id="UP001287356">
    <property type="component" value="Unassembled WGS sequence"/>
</dbReference>
<gene>
    <name evidence="1" type="ORF">B0T24DRAFT_711813</name>
</gene>
<comment type="caution">
    <text evidence="1">The sequence shown here is derived from an EMBL/GenBank/DDBJ whole genome shotgun (WGS) entry which is preliminary data.</text>
</comment>
<dbReference type="EMBL" id="JAULSN010000008">
    <property type="protein sequence ID" value="KAK3366270.1"/>
    <property type="molecule type" value="Genomic_DNA"/>
</dbReference>